<evidence type="ECO:0000259" key="2">
    <source>
        <dbReference type="PROSITE" id="PS51203"/>
    </source>
</evidence>
<dbReference type="Gene3D" id="2.60.40.790">
    <property type="match status" value="1"/>
</dbReference>
<keyword evidence="4" id="KW-1185">Reference proteome</keyword>
<sequence length="212" mass="23258">MLSSELSPNVLWAQNKDALFLTIEISAPEKLDVKFTDSSMYLKALKGDKEYLVEFDFLHPIKSNEVASSKERFLRYKIPKVTSESWSILNSGPKKHYIKCDWDRWVDSDAENDDLDAGFDMSGFGGDFGDMGDYDDFDDSDENHEENDDGHEHVGGCCGTKSPDVSTKVDGGKCSNPKCKCGDNCPCGDDCKCPVDEDGACGGAECCSPISA</sequence>
<name>A0AAD9UQJ1_9APIC</name>
<comment type="similarity">
    <text evidence="1">Belongs to the p23/wos2 family.</text>
</comment>
<dbReference type="InterPro" id="IPR008978">
    <property type="entry name" value="HSP20-like_chaperone"/>
</dbReference>
<accession>A0AAD9UQJ1</accession>
<dbReference type="AlphaFoldDB" id="A0AAD9UQJ1"/>
<dbReference type="PANTHER" id="PTHR22932:SF1">
    <property type="entry name" value="CO-CHAPERONE PROTEIN DAF-41"/>
    <property type="match status" value="1"/>
</dbReference>
<dbReference type="PROSITE" id="PS51203">
    <property type="entry name" value="CS"/>
    <property type="match status" value="1"/>
</dbReference>
<dbReference type="EMBL" id="JALLKP010000001">
    <property type="protein sequence ID" value="KAK2197922.1"/>
    <property type="molecule type" value="Genomic_DNA"/>
</dbReference>
<comment type="caution">
    <text evidence="3">The sequence shown here is derived from an EMBL/GenBank/DDBJ whole genome shotgun (WGS) entry which is preliminary data.</text>
</comment>
<evidence type="ECO:0000313" key="3">
    <source>
        <dbReference type="EMBL" id="KAK2197922.1"/>
    </source>
</evidence>
<dbReference type="GO" id="GO:0006457">
    <property type="term" value="P:protein folding"/>
    <property type="evidence" value="ECO:0007669"/>
    <property type="project" value="TreeGrafter"/>
</dbReference>
<dbReference type="GO" id="GO:0005634">
    <property type="term" value="C:nucleus"/>
    <property type="evidence" value="ECO:0007669"/>
    <property type="project" value="TreeGrafter"/>
</dbReference>
<evidence type="ECO:0000256" key="1">
    <source>
        <dbReference type="ARBA" id="ARBA00025733"/>
    </source>
</evidence>
<proteinExistence type="inferred from homology"/>
<dbReference type="KEGG" id="bdw:94335223"/>
<organism evidence="3 4">
    <name type="scientific">Babesia duncani</name>
    <dbReference type="NCBI Taxonomy" id="323732"/>
    <lineage>
        <taxon>Eukaryota</taxon>
        <taxon>Sar</taxon>
        <taxon>Alveolata</taxon>
        <taxon>Apicomplexa</taxon>
        <taxon>Aconoidasida</taxon>
        <taxon>Piroplasmida</taxon>
        <taxon>Babesiidae</taxon>
        <taxon>Babesia</taxon>
    </lineage>
</organism>
<dbReference type="GeneID" id="94335223"/>
<dbReference type="RefSeq" id="XP_067804764.1">
    <property type="nucleotide sequence ID" value="XM_067945973.1"/>
</dbReference>
<dbReference type="Pfam" id="PF04969">
    <property type="entry name" value="CS"/>
    <property type="match status" value="1"/>
</dbReference>
<dbReference type="InterPro" id="IPR007052">
    <property type="entry name" value="CS_dom"/>
</dbReference>
<reference evidence="3" key="1">
    <citation type="journal article" date="2023" name="Nat. Microbiol.">
        <title>Babesia duncani multi-omics identifies virulence factors and drug targets.</title>
        <authorList>
            <person name="Singh P."/>
            <person name="Lonardi S."/>
            <person name="Liang Q."/>
            <person name="Vydyam P."/>
            <person name="Khabirova E."/>
            <person name="Fang T."/>
            <person name="Gihaz S."/>
            <person name="Thekkiniath J."/>
            <person name="Munshi M."/>
            <person name="Abel S."/>
            <person name="Ciampossin L."/>
            <person name="Batugedara G."/>
            <person name="Gupta M."/>
            <person name="Lu X.M."/>
            <person name="Lenz T."/>
            <person name="Chakravarty S."/>
            <person name="Cornillot E."/>
            <person name="Hu Y."/>
            <person name="Ma W."/>
            <person name="Gonzalez L.M."/>
            <person name="Sanchez S."/>
            <person name="Estrada K."/>
            <person name="Sanchez-Flores A."/>
            <person name="Montero E."/>
            <person name="Harb O.S."/>
            <person name="Le Roch K.G."/>
            <person name="Mamoun C.B."/>
        </authorList>
    </citation>
    <scope>NUCLEOTIDE SEQUENCE</scope>
    <source>
        <strain evidence="3">WA1</strain>
    </source>
</reference>
<gene>
    <name evidence="3" type="ORF">BdWA1_000925</name>
</gene>
<dbReference type="GO" id="GO:0051087">
    <property type="term" value="F:protein-folding chaperone binding"/>
    <property type="evidence" value="ECO:0007669"/>
    <property type="project" value="TreeGrafter"/>
</dbReference>
<dbReference type="SUPFAM" id="SSF49764">
    <property type="entry name" value="HSP20-like chaperones"/>
    <property type="match status" value="1"/>
</dbReference>
<dbReference type="Proteomes" id="UP001214638">
    <property type="component" value="Unassembled WGS sequence"/>
</dbReference>
<dbReference type="CDD" id="cd06465">
    <property type="entry name" value="p23_hB-ind1_like"/>
    <property type="match status" value="1"/>
</dbReference>
<dbReference type="GO" id="GO:0051131">
    <property type="term" value="P:chaperone-mediated protein complex assembly"/>
    <property type="evidence" value="ECO:0007669"/>
    <property type="project" value="TreeGrafter"/>
</dbReference>
<evidence type="ECO:0000313" key="4">
    <source>
        <dbReference type="Proteomes" id="UP001214638"/>
    </source>
</evidence>
<protein>
    <submittedName>
        <fullName evidence="3">Bifunctional Co-chaperone protein p23-like/HSP20-like chaperone/CS domain</fullName>
    </submittedName>
</protein>
<dbReference type="GO" id="GO:0051879">
    <property type="term" value="F:Hsp90 protein binding"/>
    <property type="evidence" value="ECO:0007669"/>
    <property type="project" value="InterPro"/>
</dbReference>
<dbReference type="InterPro" id="IPR045250">
    <property type="entry name" value="p23-like"/>
</dbReference>
<dbReference type="GO" id="GO:0005829">
    <property type="term" value="C:cytosol"/>
    <property type="evidence" value="ECO:0007669"/>
    <property type="project" value="TreeGrafter"/>
</dbReference>
<feature type="domain" description="CS" evidence="2">
    <location>
        <begin position="5"/>
        <end position="90"/>
    </location>
</feature>
<dbReference type="PANTHER" id="PTHR22932">
    <property type="entry name" value="TELOMERASE-BINDING PROTEIN P23 HSP90 CO-CHAPERONE"/>
    <property type="match status" value="1"/>
</dbReference>